<reference evidence="1 2" key="2">
    <citation type="submission" date="2013-11" db="EMBL/GenBank/DDBJ databases">
        <title>The Genome Sequence of Phytophthora parasitica INRA-310.</title>
        <authorList>
            <consortium name="The Broad Institute Genomics Platform"/>
            <person name="Russ C."/>
            <person name="Tyler B."/>
            <person name="Panabieres F."/>
            <person name="Shan W."/>
            <person name="Tripathy S."/>
            <person name="Grunwald N."/>
            <person name="Machado M."/>
            <person name="Johnson C.S."/>
            <person name="Arredondo F."/>
            <person name="Hong C."/>
            <person name="Coffey M."/>
            <person name="Young S.K."/>
            <person name="Zeng Q."/>
            <person name="Gargeya S."/>
            <person name="Fitzgerald M."/>
            <person name="Abouelleil A."/>
            <person name="Alvarado L."/>
            <person name="Chapman S.B."/>
            <person name="Gainer-Dewar J."/>
            <person name="Goldberg J."/>
            <person name="Griggs A."/>
            <person name="Gujja S."/>
            <person name="Hansen M."/>
            <person name="Howarth C."/>
            <person name="Imamovic A."/>
            <person name="Ireland A."/>
            <person name="Larimer J."/>
            <person name="McCowan C."/>
            <person name="Murphy C."/>
            <person name="Pearson M."/>
            <person name="Poon T.W."/>
            <person name="Priest M."/>
            <person name="Roberts A."/>
            <person name="Saif S."/>
            <person name="Shea T."/>
            <person name="Sykes S."/>
            <person name="Wortman J."/>
            <person name="Nusbaum C."/>
            <person name="Birren B."/>
        </authorList>
    </citation>
    <scope>NUCLEOTIDE SEQUENCE [LARGE SCALE GENOMIC DNA]</scope>
    <source>
        <strain evidence="1 2">INRA-310</strain>
    </source>
</reference>
<name>W2PZM4_PHYN3</name>
<dbReference type="OMA" id="LTHHMIY"/>
<protein>
    <submittedName>
        <fullName evidence="1">Uncharacterized protein</fullName>
    </submittedName>
</protein>
<evidence type="ECO:0000313" key="1">
    <source>
        <dbReference type="EMBL" id="ETN06393.1"/>
    </source>
</evidence>
<dbReference type="VEuPathDB" id="FungiDB:PPTG_13735"/>
<proteinExistence type="predicted"/>
<dbReference type="EMBL" id="KI669596">
    <property type="protein sequence ID" value="ETN06393.1"/>
    <property type="molecule type" value="Genomic_DNA"/>
</dbReference>
<dbReference type="GeneID" id="20183069"/>
<dbReference type="AlphaFoldDB" id="W2PZM4"/>
<gene>
    <name evidence="1" type="ORF">PPTG_13735</name>
</gene>
<reference evidence="2" key="1">
    <citation type="submission" date="2011-12" db="EMBL/GenBank/DDBJ databases">
        <authorList>
            <consortium name="The Broad Institute Genome Sequencing Platform"/>
            <person name="Russ C."/>
            <person name="Tyler B."/>
            <person name="Panabieres F."/>
            <person name="Shan W."/>
            <person name="Tripathy S."/>
            <person name="Grunwald N."/>
            <person name="Machado M."/>
            <person name="Young S.K."/>
            <person name="Zeng Q."/>
            <person name="Gargeya S."/>
            <person name="Fitzgerald M."/>
            <person name="Haas B."/>
            <person name="Abouelleil A."/>
            <person name="Alvarado L."/>
            <person name="Arachchi H.M."/>
            <person name="Berlin A."/>
            <person name="Chapman S.B."/>
            <person name="Gearin G."/>
            <person name="Goldberg J."/>
            <person name="Griggs A."/>
            <person name="Gujja S."/>
            <person name="Hansen M."/>
            <person name="Heiman D."/>
            <person name="Howarth C."/>
            <person name="Larimer J."/>
            <person name="Lui A."/>
            <person name="MacDonald P.J.P."/>
            <person name="McCowen C."/>
            <person name="Montmayeur A."/>
            <person name="Murphy C."/>
            <person name="Neiman D."/>
            <person name="Pearson M."/>
            <person name="Priest M."/>
            <person name="Roberts A."/>
            <person name="Saif S."/>
            <person name="Shea T."/>
            <person name="Sisk P."/>
            <person name="Stolte C."/>
            <person name="Sykes S."/>
            <person name="Wortman J."/>
            <person name="Nusbaum C."/>
            <person name="Birren B."/>
        </authorList>
    </citation>
    <scope>NUCLEOTIDE SEQUENCE [LARGE SCALE GENOMIC DNA]</scope>
    <source>
        <strain evidence="2">INRA-310</strain>
    </source>
</reference>
<dbReference type="Proteomes" id="UP000018817">
    <property type="component" value="Unassembled WGS sequence"/>
</dbReference>
<evidence type="ECO:0000313" key="2">
    <source>
        <dbReference type="Proteomes" id="UP000018817"/>
    </source>
</evidence>
<organism evidence="1 2">
    <name type="scientific">Phytophthora nicotianae (strain INRA-310)</name>
    <name type="common">Phytophthora parasitica</name>
    <dbReference type="NCBI Taxonomy" id="761204"/>
    <lineage>
        <taxon>Eukaryota</taxon>
        <taxon>Sar</taxon>
        <taxon>Stramenopiles</taxon>
        <taxon>Oomycota</taxon>
        <taxon>Peronosporomycetes</taxon>
        <taxon>Peronosporales</taxon>
        <taxon>Peronosporaceae</taxon>
        <taxon>Phytophthora</taxon>
    </lineage>
</organism>
<accession>W2PZM4</accession>
<dbReference type="RefSeq" id="XP_008908362.1">
    <property type="nucleotide sequence ID" value="XM_008910114.1"/>
</dbReference>
<sequence length="380" mass="43232">MSADNIFYIQVLHVITAEKQSLPSVPDRKRLTKLDRSTQRCHRQRRSTQVDLRGIRAGLRKRSNRTLRRRRGETDSDLARMPAITEKLKLGDIQTNDDEKSTFEAVDQLRRIIRGHKHRRLGERATHCRRLCEGLLQYRHRGRKACGSVYTRGGAAFSPEVVRPDQGPAVSDDHLDVHLSIADIGFCTDYLLVNSLTHHMIYPTLVSDLLDLPTAFRRRAVQLPGIPKDSDWSGAMDGFQSGEPADSSEPPMLWHRSYVDNILEATESWDALREGRPTFGRSRPVERGDPCHQALLVMLQGGSPRTSRVRRRPRGLFEGSGVAGELPFPGTLCLMQIFLATSTTIFTTYASNPYELGEVDFFERIERRTMRLGMRRWTVA</sequence>